<dbReference type="Proteomes" id="UP000275267">
    <property type="component" value="Unassembled WGS sequence"/>
</dbReference>
<protein>
    <submittedName>
        <fullName evidence="2">Uncharacterized protein</fullName>
    </submittedName>
</protein>
<sequence length="107" mass="10692">MEGGSFDLFSQQGGPSAAGFNFLSQGSSSGAAALDLNSQAAAVPAAAMEKFPHLAEYGNFLHGGSSGDQGLSGRESGLPPIRTQRTLGVRSQRVAGGGGAAAARRAR</sequence>
<name>A0A3L6RQ58_PANMI</name>
<feature type="region of interest" description="Disordered" evidence="1">
    <location>
        <begin position="58"/>
        <end position="107"/>
    </location>
</feature>
<evidence type="ECO:0000313" key="2">
    <source>
        <dbReference type="EMBL" id="RLN07888.1"/>
    </source>
</evidence>
<dbReference type="AlphaFoldDB" id="A0A3L6RQ58"/>
<evidence type="ECO:0000256" key="1">
    <source>
        <dbReference type="SAM" id="MobiDB-lite"/>
    </source>
</evidence>
<accession>A0A3L6RQ58</accession>
<proteinExistence type="predicted"/>
<evidence type="ECO:0000313" key="3">
    <source>
        <dbReference type="Proteomes" id="UP000275267"/>
    </source>
</evidence>
<keyword evidence="3" id="KW-1185">Reference proteome</keyword>
<dbReference type="EMBL" id="PQIB02000007">
    <property type="protein sequence ID" value="RLN07888.1"/>
    <property type="molecule type" value="Genomic_DNA"/>
</dbReference>
<organism evidence="2 3">
    <name type="scientific">Panicum miliaceum</name>
    <name type="common">Proso millet</name>
    <name type="synonym">Broomcorn millet</name>
    <dbReference type="NCBI Taxonomy" id="4540"/>
    <lineage>
        <taxon>Eukaryota</taxon>
        <taxon>Viridiplantae</taxon>
        <taxon>Streptophyta</taxon>
        <taxon>Embryophyta</taxon>
        <taxon>Tracheophyta</taxon>
        <taxon>Spermatophyta</taxon>
        <taxon>Magnoliopsida</taxon>
        <taxon>Liliopsida</taxon>
        <taxon>Poales</taxon>
        <taxon>Poaceae</taxon>
        <taxon>PACMAD clade</taxon>
        <taxon>Panicoideae</taxon>
        <taxon>Panicodae</taxon>
        <taxon>Paniceae</taxon>
        <taxon>Panicinae</taxon>
        <taxon>Panicum</taxon>
        <taxon>Panicum sect. Panicum</taxon>
    </lineage>
</organism>
<gene>
    <name evidence="2" type="ORF">C2845_PM11G01910</name>
</gene>
<comment type="caution">
    <text evidence="2">The sequence shown here is derived from an EMBL/GenBank/DDBJ whole genome shotgun (WGS) entry which is preliminary data.</text>
</comment>
<reference evidence="3" key="1">
    <citation type="journal article" date="2019" name="Nat. Commun.">
        <title>The genome of broomcorn millet.</title>
        <authorList>
            <person name="Zou C."/>
            <person name="Miki D."/>
            <person name="Li D."/>
            <person name="Tang Q."/>
            <person name="Xiao L."/>
            <person name="Rajput S."/>
            <person name="Deng P."/>
            <person name="Jia W."/>
            <person name="Huang R."/>
            <person name="Zhang M."/>
            <person name="Sun Y."/>
            <person name="Hu J."/>
            <person name="Fu X."/>
            <person name="Schnable P.S."/>
            <person name="Li F."/>
            <person name="Zhang H."/>
            <person name="Feng B."/>
            <person name="Zhu X."/>
            <person name="Liu R."/>
            <person name="Schnable J.C."/>
            <person name="Zhu J.-K."/>
            <person name="Zhang H."/>
        </authorList>
    </citation>
    <scope>NUCLEOTIDE SEQUENCE [LARGE SCALE GENOMIC DNA]</scope>
</reference>